<dbReference type="EMBL" id="CACRZD030000009">
    <property type="protein sequence ID" value="CAA6665011.1"/>
    <property type="molecule type" value="Genomic_DNA"/>
</dbReference>
<reference evidence="2 3" key="1">
    <citation type="submission" date="2019-12" db="EMBL/GenBank/DDBJ databases">
        <authorList>
            <person name="Scholz U."/>
            <person name="Mascher M."/>
            <person name="Fiebig A."/>
        </authorList>
    </citation>
    <scope>NUCLEOTIDE SEQUENCE</scope>
</reference>
<sequence>MYYTHFMIMIYNCCQDIHRDLWGSHIAGSRYRRPATPLALVRHRRRHHRRQVDHHAVRPDVAVGRHQR</sequence>
<protein>
    <submittedName>
        <fullName evidence="2">Uncharacterized protein</fullName>
    </submittedName>
</protein>
<evidence type="ECO:0000256" key="1">
    <source>
        <dbReference type="SAM" id="MobiDB-lite"/>
    </source>
</evidence>
<feature type="region of interest" description="Disordered" evidence="1">
    <location>
        <begin position="43"/>
        <end position="68"/>
    </location>
</feature>
<feature type="compositionally biased region" description="Basic residues" evidence="1">
    <location>
        <begin position="43"/>
        <end position="52"/>
    </location>
</feature>
<dbReference type="EMBL" id="LR743596">
    <property type="protein sequence ID" value="CAA2625660.1"/>
    <property type="molecule type" value="Genomic_DNA"/>
</dbReference>
<name>A0A7I8J4L4_SPIIN</name>
<dbReference type="Proteomes" id="UP001189122">
    <property type="component" value="Unassembled WGS sequence"/>
</dbReference>
<proteinExistence type="predicted"/>
<keyword evidence="3" id="KW-1185">Reference proteome</keyword>
<accession>A0A7I8J4L4</accession>
<evidence type="ECO:0000313" key="2">
    <source>
        <dbReference type="EMBL" id="CAA2625660.1"/>
    </source>
</evidence>
<organism evidence="2">
    <name type="scientific">Spirodela intermedia</name>
    <name type="common">Intermediate duckweed</name>
    <dbReference type="NCBI Taxonomy" id="51605"/>
    <lineage>
        <taxon>Eukaryota</taxon>
        <taxon>Viridiplantae</taxon>
        <taxon>Streptophyta</taxon>
        <taxon>Embryophyta</taxon>
        <taxon>Tracheophyta</taxon>
        <taxon>Spermatophyta</taxon>
        <taxon>Magnoliopsida</taxon>
        <taxon>Liliopsida</taxon>
        <taxon>Araceae</taxon>
        <taxon>Lemnoideae</taxon>
        <taxon>Spirodela</taxon>
    </lineage>
</organism>
<gene>
    <name evidence="2" type="ORF">SI7747_09011400</name>
</gene>
<dbReference type="AlphaFoldDB" id="A0A7I8J4L4"/>
<evidence type="ECO:0000313" key="3">
    <source>
        <dbReference type="Proteomes" id="UP001189122"/>
    </source>
</evidence>